<evidence type="ECO:0000256" key="1">
    <source>
        <dbReference type="ARBA" id="ARBA00022737"/>
    </source>
</evidence>
<feature type="repeat" description="ANK" evidence="3">
    <location>
        <begin position="951"/>
        <end position="983"/>
    </location>
</feature>
<dbReference type="STRING" id="535722.E4UR48"/>
<evidence type="ECO:0000256" key="2">
    <source>
        <dbReference type="ARBA" id="ARBA00023043"/>
    </source>
</evidence>
<dbReference type="PROSITE" id="PS50088">
    <property type="entry name" value="ANK_REPEAT"/>
    <property type="match status" value="9"/>
</dbReference>
<feature type="coiled-coil region" evidence="4">
    <location>
        <begin position="73"/>
        <end position="100"/>
    </location>
</feature>
<dbReference type="RefSeq" id="XP_003174806.1">
    <property type="nucleotide sequence ID" value="XM_003174758.1"/>
</dbReference>
<keyword evidence="7" id="KW-1185">Reference proteome</keyword>
<dbReference type="Pfam" id="PF12796">
    <property type="entry name" value="Ank_2"/>
    <property type="match status" value="4"/>
</dbReference>
<feature type="repeat" description="ANK" evidence="3">
    <location>
        <begin position="886"/>
        <end position="918"/>
    </location>
</feature>
<dbReference type="AlphaFoldDB" id="E4UR48"/>
<dbReference type="PROSITE" id="PS50297">
    <property type="entry name" value="ANK_REP_REGION"/>
    <property type="match status" value="8"/>
</dbReference>
<dbReference type="SUPFAM" id="SSF52540">
    <property type="entry name" value="P-loop containing nucleoside triphosphate hydrolases"/>
    <property type="match status" value="1"/>
</dbReference>
<evidence type="ECO:0000256" key="4">
    <source>
        <dbReference type="SAM" id="Coils"/>
    </source>
</evidence>
<reference evidence="7" key="1">
    <citation type="journal article" date="2012" name="MBio">
        <title>Comparative genome analysis of Trichophyton rubrum and related dermatophytes reveals candidate genes involved in infection.</title>
        <authorList>
            <person name="Martinez D.A."/>
            <person name="Oliver B.G."/>
            <person name="Graeser Y."/>
            <person name="Goldberg J.M."/>
            <person name="Li W."/>
            <person name="Martinez-Rossi N.M."/>
            <person name="Monod M."/>
            <person name="Shelest E."/>
            <person name="Barton R.C."/>
            <person name="Birch E."/>
            <person name="Brakhage A.A."/>
            <person name="Chen Z."/>
            <person name="Gurr S.J."/>
            <person name="Heiman D."/>
            <person name="Heitman J."/>
            <person name="Kosti I."/>
            <person name="Rossi A."/>
            <person name="Saif S."/>
            <person name="Samalova M."/>
            <person name="Saunders C.W."/>
            <person name="Shea T."/>
            <person name="Summerbell R.C."/>
            <person name="Xu J."/>
            <person name="Young S."/>
            <person name="Zeng Q."/>
            <person name="Birren B.W."/>
            <person name="Cuomo C.A."/>
            <person name="White T.C."/>
        </authorList>
    </citation>
    <scope>NUCLEOTIDE SEQUENCE [LARGE SCALE GENOMIC DNA]</scope>
    <source>
        <strain evidence="7">ATCC MYA-4604 / CBS 118893</strain>
    </source>
</reference>
<feature type="repeat" description="ANK" evidence="3">
    <location>
        <begin position="918"/>
        <end position="950"/>
    </location>
</feature>
<dbReference type="PRINTS" id="PR01415">
    <property type="entry name" value="ANKYRIN"/>
</dbReference>
<name>E4UR48_ARTGP</name>
<keyword evidence="4" id="KW-0175">Coiled coil</keyword>
<dbReference type="eggNOG" id="KOG0504">
    <property type="taxonomic scope" value="Eukaryota"/>
</dbReference>
<dbReference type="HOGENOM" id="CLU_000288_34_23_1"/>
<dbReference type="PANTHER" id="PTHR24171:SF10">
    <property type="entry name" value="ANKYRIN REPEAT DOMAIN-CONTAINING PROTEIN 29-LIKE"/>
    <property type="match status" value="1"/>
</dbReference>
<dbReference type="GeneID" id="10030107"/>
<feature type="repeat" description="ANK" evidence="3">
    <location>
        <begin position="853"/>
        <end position="882"/>
    </location>
</feature>
<dbReference type="PROSITE" id="PS50837">
    <property type="entry name" value="NACHT"/>
    <property type="match status" value="1"/>
</dbReference>
<dbReference type="InterPro" id="IPR056884">
    <property type="entry name" value="NPHP3-like_N"/>
</dbReference>
<feature type="domain" description="NACHT" evidence="5">
    <location>
        <begin position="221"/>
        <end position="366"/>
    </location>
</feature>
<protein>
    <submittedName>
        <fullName evidence="6">Ankyrin repeat-containing protein</fullName>
    </submittedName>
</protein>
<evidence type="ECO:0000259" key="5">
    <source>
        <dbReference type="PROSITE" id="PS50837"/>
    </source>
</evidence>
<dbReference type="InParanoid" id="E4UR48"/>
<dbReference type="Gene3D" id="3.40.50.300">
    <property type="entry name" value="P-loop containing nucleotide triphosphate hydrolases"/>
    <property type="match status" value="1"/>
</dbReference>
<evidence type="ECO:0000313" key="6">
    <source>
        <dbReference type="EMBL" id="EFQ99323.1"/>
    </source>
</evidence>
<dbReference type="Proteomes" id="UP000002669">
    <property type="component" value="Unassembled WGS sequence"/>
</dbReference>
<dbReference type="Pfam" id="PF00023">
    <property type="entry name" value="Ank"/>
    <property type="match status" value="1"/>
</dbReference>
<dbReference type="EMBL" id="DS989823">
    <property type="protein sequence ID" value="EFQ99323.1"/>
    <property type="molecule type" value="Genomic_DNA"/>
</dbReference>
<gene>
    <name evidence="6" type="ORF">MGYG_02336</name>
</gene>
<dbReference type="InterPro" id="IPR002110">
    <property type="entry name" value="Ankyrin_rpt"/>
</dbReference>
<dbReference type="SUPFAM" id="SSF48403">
    <property type="entry name" value="Ankyrin repeat"/>
    <property type="match status" value="1"/>
</dbReference>
<dbReference type="InterPro" id="IPR036770">
    <property type="entry name" value="Ankyrin_rpt-contain_sf"/>
</dbReference>
<proteinExistence type="predicted"/>
<organism evidence="7">
    <name type="scientific">Arthroderma gypseum (strain ATCC MYA-4604 / CBS 118893)</name>
    <name type="common">Microsporum gypseum</name>
    <dbReference type="NCBI Taxonomy" id="535722"/>
    <lineage>
        <taxon>Eukaryota</taxon>
        <taxon>Fungi</taxon>
        <taxon>Dikarya</taxon>
        <taxon>Ascomycota</taxon>
        <taxon>Pezizomycotina</taxon>
        <taxon>Eurotiomycetes</taxon>
        <taxon>Eurotiomycetidae</taxon>
        <taxon>Onygenales</taxon>
        <taxon>Arthrodermataceae</taxon>
        <taxon>Nannizzia</taxon>
    </lineage>
</organism>
<dbReference type="InterPro" id="IPR054471">
    <property type="entry name" value="GPIID_WHD"/>
</dbReference>
<dbReference type="VEuPathDB" id="FungiDB:MGYG_02336"/>
<dbReference type="SMART" id="SM00248">
    <property type="entry name" value="ANK"/>
    <property type="match status" value="10"/>
</dbReference>
<accession>E4UR48</accession>
<feature type="repeat" description="ANK" evidence="3">
    <location>
        <begin position="757"/>
        <end position="789"/>
    </location>
</feature>
<feature type="repeat" description="ANK" evidence="3">
    <location>
        <begin position="987"/>
        <end position="1016"/>
    </location>
</feature>
<keyword evidence="2 3" id="KW-0040">ANK repeat</keyword>
<dbReference type="Gene3D" id="1.25.40.20">
    <property type="entry name" value="Ankyrin repeat-containing domain"/>
    <property type="match status" value="3"/>
</dbReference>
<dbReference type="InterPro" id="IPR007111">
    <property type="entry name" value="NACHT_NTPase"/>
</dbReference>
<feature type="repeat" description="ANK" evidence="3">
    <location>
        <begin position="789"/>
        <end position="821"/>
    </location>
</feature>
<dbReference type="PANTHER" id="PTHR24171">
    <property type="entry name" value="ANKYRIN REPEAT DOMAIN-CONTAINING PROTEIN 39-RELATED"/>
    <property type="match status" value="1"/>
</dbReference>
<evidence type="ECO:0000256" key="3">
    <source>
        <dbReference type="PROSITE-ProRule" id="PRU00023"/>
    </source>
</evidence>
<feature type="repeat" description="ANK" evidence="3">
    <location>
        <begin position="724"/>
        <end position="756"/>
    </location>
</feature>
<dbReference type="InterPro" id="IPR027417">
    <property type="entry name" value="P-loop_NTPase"/>
</dbReference>
<keyword evidence="1" id="KW-0677">Repeat</keyword>
<dbReference type="Pfam" id="PF24883">
    <property type="entry name" value="NPHP3_N"/>
    <property type="match status" value="1"/>
</dbReference>
<sequence>MADPLSVAGSIAGLVSLSIQVTGSIVKFYDSYQGQGVAVDRTTGMLKSFLSMLQYLHQRIQERKFQPDEQDLIQAIESSIENCEDLIYELRDECEKLKKKTPAGDLKAVLKVTGRRALYPFKESTLKKLEEDIGEMRENLTFALNALQVEENKNHREDIADVKLVLDVVRADQITSTICDWLKAPDVTTNHNSAVAKCHSGTGMWLVRGAKFENWLAQNSSLLWLNGFAGSGKSVLCSTAIQYTCRKKQAVPDIVGIAFFYFTFNDKSKQDASGMLRALLLQLSGQLHDGYKELERLHKSYKTGTPPTLELAAYLHSLIQRFQHVYIFLDALDESPRFTYRDEVLDIIMLMRSWSLPGMHLLVTSKDEIDIRNRLNPTNEEEEVMRNDAIDQDISKFISTELQTNQALHKWKADHDKIQKALTERAGGVFRWVECQFQALKSCLRSERKLNKCLEGLPRDLDETYERMLCNIDEDAFEEARRMLTLLCYSVRPLTVSEVIDGIAVSLDEPAYLDHQRRLEGADDLHGLCPGLISIVHSENRSKSPTVHIAHFSVQEYLQSHRITAQKSASFSLQGDLAHTEIAHISLVYLMEPDLSLDMPNVKLPLAEYAAQFWYDHYKDAGRPDYLEGAILRMFRLKRERFHAWAMLYEGWDRDEYSFSDLDTDEYSPSDPDTDENSFPDTTVGQPLYYASLFGLTRVVQDIIESSSSHAIKDQINPQYTSGLSHLALVAASKGGFAAIVQILLDNGADINLTDSSGSNALIAASFNGCEEIVHLLLDRGAEINALGDGGTALYAASKAGYENVVQLLLDRGADINASGFGDTPLLAAFYEDHGGIVQLLLANGADIHAKGVAGTALYLAAKKGHKSMVQLLLDRGVDINAIMWDGHTALHAASGQGHESIVRLLLDRGADVNAMGLDGPALRFASSRGLESIVKLLLDHGADVNLYDENFGSALITASSDGHVGIVKLLLKSGANVNIWGELYGSPLEAASSMGHIGIVEMLLESGADPNAQGLDQHDTAIWEARRWGHQDVVKLLLDHGATPLPD</sequence>
<evidence type="ECO:0000313" key="7">
    <source>
        <dbReference type="Proteomes" id="UP000002669"/>
    </source>
</evidence>
<feature type="repeat" description="ANK" evidence="3">
    <location>
        <begin position="821"/>
        <end position="853"/>
    </location>
</feature>
<dbReference type="OMA" id="GHEMMVQ"/>
<dbReference type="Pfam" id="PF22939">
    <property type="entry name" value="WHD_GPIID"/>
    <property type="match status" value="1"/>
</dbReference>
<dbReference type="OrthoDB" id="4184734at2759"/>